<feature type="domain" description="GGDEF" evidence="3">
    <location>
        <begin position="349"/>
        <end position="482"/>
    </location>
</feature>
<dbReference type="InterPro" id="IPR052155">
    <property type="entry name" value="Biofilm_reg_signaling"/>
</dbReference>
<dbReference type="InterPro" id="IPR001633">
    <property type="entry name" value="EAL_dom"/>
</dbReference>
<dbReference type="AlphaFoldDB" id="A0A2W1LEL9"/>
<dbReference type="InterPro" id="IPR043128">
    <property type="entry name" value="Rev_trsase/Diguanyl_cyclase"/>
</dbReference>
<sequence length="751" mass="85226">MATTEKPEFIQQANLFCTHIGLNPKEIPHPQHILSPAELDSKREEYDEILSVVSFFGDKILHSLAGTPLLIAVANEEGFVLHMMGDETIKKTIHDLGIKPGVQFTETSMGTNVVNLSLKYNESPIQLIGDDHFHEYLHGTACYAVAFHYTDVNDLLGSVIIMTAKEFQNPMMVTMLATTADSIERELLLRKQNRKLNILNQIIMDNTRNGIILTNRNGEITTFNQYAELFTGKSRDDMLGTKVEELGSMGEYIHEVMHNGRTFEDVQMTFEPGSSADKQVCLFDAYPLYDEKRQLLGAFGQFRSITERVKAEERYNYLANHDDLTTLPNRRYYKNNATLYIQRARATGSQVAIVCLDLDRFKIINDSLGHSSGDMLLTVVAERLVKVVAAGEFVARMGGDEFMFAFPSIEGREAALERVRAILGIFDEPFSLNGYEFHLSASAGISIYPEHGQDLENLMKAADTAMYSAKSRGLNSYALYSPDMNTTTREKMILESSLRKAIEQNEFRLFYQPQVDIRSGELKGVEALVRWQHPTKGLLTPDHFIPIAEETGMISQIDKWVLRTACLQNKKWQEQGLPSFRVSVNLSSQEFLDESFVDDVHLILEESGLQPKYLDLEITETMTMNVNHAIPMLRKLHALGVQISMDDFGTGYSSLSYLKNFSINRLKIDQSFVRDISKETNGTNIVSIIIAMAHSMNLEVVAEGVEEKEQLRYLQIRKCDEVQGYYFSRPIPGEEFEQSYEELISRIKKLY</sequence>
<dbReference type="PROSITE" id="PS50887">
    <property type="entry name" value="GGDEF"/>
    <property type="match status" value="1"/>
</dbReference>
<dbReference type="SUPFAM" id="SSF55785">
    <property type="entry name" value="PYP-like sensor domain (PAS domain)"/>
    <property type="match status" value="1"/>
</dbReference>
<evidence type="ECO:0000259" key="2">
    <source>
        <dbReference type="PROSITE" id="PS50883"/>
    </source>
</evidence>
<dbReference type="PANTHER" id="PTHR44757">
    <property type="entry name" value="DIGUANYLATE CYCLASE DGCP"/>
    <property type="match status" value="1"/>
</dbReference>
<accession>A0A2W1LEL9</accession>
<keyword evidence="5" id="KW-1185">Reference proteome</keyword>
<dbReference type="InterPro" id="IPR013767">
    <property type="entry name" value="PAS_fold"/>
</dbReference>
<dbReference type="OrthoDB" id="9759607at2"/>
<evidence type="ECO:0000313" key="5">
    <source>
        <dbReference type="Proteomes" id="UP000249522"/>
    </source>
</evidence>
<dbReference type="GO" id="GO:0006355">
    <property type="term" value="P:regulation of DNA-templated transcription"/>
    <property type="evidence" value="ECO:0007669"/>
    <property type="project" value="InterPro"/>
</dbReference>
<dbReference type="Proteomes" id="UP000249522">
    <property type="component" value="Unassembled WGS sequence"/>
</dbReference>
<dbReference type="Gene3D" id="3.30.450.20">
    <property type="entry name" value="PAS domain"/>
    <property type="match status" value="1"/>
</dbReference>
<dbReference type="PROSITE" id="PS50883">
    <property type="entry name" value="EAL"/>
    <property type="match status" value="1"/>
</dbReference>
<evidence type="ECO:0000259" key="1">
    <source>
        <dbReference type="PROSITE" id="PS50112"/>
    </source>
</evidence>
<dbReference type="Pfam" id="PF00990">
    <property type="entry name" value="GGDEF"/>
    <property type="match status" value="1"/>
</dbReference>
<evidence type="ECO:0000313" key="4">
    <source>
        <dbReference type="EMBL" id="PZD97526.1"/>
    </source>
</evidence>
<dbReference type="PROSITE" id="PS50112">
    <property type="entry name" value="PAS"/>
    <property type="match status" value="1"/>
</dbReference>
<dbReference type="Pfam" id="PF00563">
    <property type="entry name" value="EAL"/>
    <property type="match status" value="1"/>
</dbReference>
<dbReference type="Pfam" id="PF00989">
    <property type="entry name" value="PAS"/>
    <property type="match status" value="1"/>
</dbReference>
<dbReference type="Gene3D" id="3.20.20.450">
    <property type="entry name" value="EAL domain"/>
    <property type="match status" value="1"/>
</dbReference>
<evidence type="ECO:0000259" key="3">
    <source>
        <dbReference type="PROSITE" id="PS50887"/>
    </source>
</evidence>
<dbReference type="InterPro" id="IPR035919">
    <property type="entry name" value="EAL_sf"/>
</dbReference>
<gene>
    <name evidence="4" type="ORF">DNH61_01215</name>
</gene>
<dbReference type="FunFam" id="3.20.20.450:FF:000001">
    <property type="entry name" value="Cyclic di-GMP phosphodiesterase yahA"/>
    <property type="match status" value="1"/>
</dbReference>
<reference evidence="4 5" key="1">
    <citation type="submission" date="2018-06" db="EMBL/GenBank/DDBJ databases">
        <title>Paenibacillus imtechensis sp. nov.</title>
        <authorList>
            <person name="Pinnaka A.K."/>
            <person name="Singh H."/>
            <person name="Kaur M."/>
        </authorList>
    </citation>
    <scope>NUCLEOTIDE SEQUENCE [LARGE SCALE GENOMIC DNA]</scope>
    <source>
        <strain evidence="4 5">SMB1</strain>
    </source>
</reference>
<feature type="domain" description="EAL" evidence="2">
    <location>
        <begin position="491"/>
        <end position="744"/>
    </location>
</feature>
<dbReference type="CDD" id="cd00130">
    <property type="entry name" value="PAS"/>
    <property type="match status" value="1"/>
</dbReference>
<dbReference type="InterPro" id="IPR035965">
    <property type="entry name" value="PAS-like_dom_sf"/>
</dbReference>
<dbReference type="SUPFAM" id="SSF141868">
    <property type="entry name" value="EAL domain-like"/>
    <property type="match status" value="1"/>
</dbReference>
<dbReference type="SMART" id="SM00267">
    <property type="entry name" value="GGDEF"/>
    <property type="match status" value="1"/>
</dbReference>
<dbReference type="SMART" id="SM00052">
    <property type="entry name" value="EAL"/>
    <property type="match status" value="1"/>
</dbReference>
<dbReference type="SUPFAM" id="SSF55073">
    <property type="entry name" value="Nucleotide cyclase"/>
    <property type="match status" value="1"/>
</dbReference>
<dbReference type="InterPro" id="IPR000014">
    <property type="entry name" value="PAS"/>
</dbReference>
<dbReference type="InterPro" id="IPR000160">
    <property type="entry name" value="GGDEF_dom"/>
</dbReference>
<dbReference type="NCBIfam" id="TIGR00254">
    <property type="entry name" value="GGDEF"/>
    <property type="match status" value="1"/>
</dbReference>
<dbReference type="InterPro" id="IPR029787">
    <property type="entry name" value="Nucleotide_cyclase"/>
</dbReference>
<dbReference type="CDD" id="cd01949">
    <property type="entry name" value="GGDEF"/>
    <property type="match status" value="1"/>
</dbReference>
<dbReference type="SMART" id="SM00091">
    <property type="entry name" value="PAS"/>
    <property type="match status" value="1"/>
</dbReference>
<dbReference type="CDD" id="cd01948">
    <property type="entry name" value="EAL"/>
    <property type="match status" value="1"/>
</dbReference>
<organism evidence="4 5">
    <name type="scientific">Paenibacillus sambharensis</name>
    <dbReference type="NCBI Taxonomy" id="1803190"/>
    <lineage>
        <taxon>Bacteria</taxon>
        <taxon>Bacillati</taxon>
        <taxon>Bacillota</taxon>
        <taxon>Bacilli</taxon>
        <taxon>Bacillales</taxon>
        <taxon>Paenibacillaceae</taxon>
        <taxon>Paenibacillus</taxon>
    </lineage>
</organism>
<feature type="domain" description="PAS" evidence="1">
    <location>
        <begin position="203"/>
        <end position="255"/>
    </location>
</feature>
<dbReference type="NCBIfam" id="TIGR00229">
    <property type="entry name" value="sensory_box"/>
    <property type="match status" value="1"/>
</dbReference>
<proteinExistence type="predicted"/>
<protein>
    <submittedName>
        <fullName evidence="4">Diguanylate cyclase</fullName>
    </submittedName>
</protein>
<dbReference type="RefSeq" id="WP_111144887.1">
    <property type="nucleotide sequence ID" value="NZ_QKRB01000010.1"/>
</dbReference>
<dbReference type="Gene3D" id="3.30.70.270">
    <property type="match status" value="1"/>
</dbReference>
<name>A0A2W1LEL9_9BACL</name>
<dbReference type="Gene3D" id="3.30.450.40">
    <property type="match status" value="1"/>
</dbReference>
<dbReference type="EMBL" id="QKRB01000010">
    <property type="protein sequence ID" value="PZD97526.1"/>
    <property type="molecule type" value="Genomic_DNA"/>
</dbReference>
<dbReference type="InterPro" id="IPR029016">
    <property type="entry name" value="GAF-like_dom_sf"/>
</dbReference>
<comment type="caution">
    <text evidence="4">The sequence shown here is derived from an EMBL/GenBank/DDBJ whole genome shotgun (WGS) entry which is preliminary data.</text>
</comment>
<dbReference type="PANTHER" id="PTHR44757:SF2">
    <property type="entry name" value="BIOFILM ARCHITECTURE MAINTENANCE PROTEIN MBAA"/>
    <property type="match status" value="1"/>
</dbReference>